<protein>
    <recommendedName>
        <fullName evidence="9">Pmp22 family protein</fullName>
    </recommendedName>
</protein>
<evidence type="ECO:0000256" key="2">
    <source>
        <dbReference type="ARBA" id="ARBA00006824"/>
    </source>
</evidence>
<evidence type="ECO:0000313" key="8">
    <source>
        <dbReference type="Proteomes" id="UP000695562"/>
    </source>
</evidence>
<dbReference type="EMBL" id="AJWJ01000401">
    <property type="protein sequence ID" value="KAF2071206.1"/>
    <property type="molecule type" value="Genomic_DNA"/>
</dbReference>
<keyword evidence="4 6" id="KW-1133">Transmembrane helix</keyword>
<accession>A0A8J4UQV3</accession>
<dbReference type="PANTHER" id="PTHR11266:SF17">
    <property type="entry name" value="PROTEIN MPV17"/>
    <property type="match status" value="1"/>
</dbReference>
<comment type="similarity">
    <text evidence="2 6">Belongs to the peroxisomal membrane protein PXMP2/4 family.</text>
</comment>
<keyword evidence="5 6" id="KW-0472">Membrane</keyword>
<evidence type="ECO:0008006" key="9">
    <source>
        <dbReference type="Google" id="ProtNLM"/>
    </source>
</evidence>
<keyword evidence="3 6" id="KW-0812">Transmembrane</keyword>
<name>A0A8J4UQV3_9MYCE</name>
<evidence type="ECO:0000256" key="1">
    <source>
        <dbReference type="ARBA" id="ARBA00004141"/>
    </source>
</evidence>
<gene>
    <name evidence="7" type="ORF">CYY_007474</name>
</gene>
<evidence type="ECO:0000256" key="6">
    <source>
        <dbReference type="RuleBase" id="RU363053"/>
    </source>
</evidence>
<evidence type="ECO:0000256" key="4">
    <source>
        <dbReference type="ARBA" id="ARBA00022989"/>
    </source>
</evidence>
<evidence type="ECO:0000313" key="7">
    <source>
        <dbReference type="EMBL" id="KAF2071206.1"/>
    </source>
</evidence>
<dbReference type="OrthoDB" id="430207at2759"/>
<reference evidence="7" key="1">
    <citation type="submission" date="2020-01" db="EMBL/GenBank/DDBJ databases">
        <title>Development of genomics and gene disruption for Polysphondylium violaceum indicates a role for the polyketide synthase stlB in stalk morphogenesis.</title>
        <authorList>
            <person name="Narita B."/>
            <person name="Kawabe Y."/>
            <person name="Kin K."/>
            <person name="Saito T."/>
            <person name="Gibbs R."/>
            <person name="Kuspa A."/>
            <person name="Muzny D."/>
            <person name="Queller D."/>
            <person name="Richards S."/>
            <person name="Strassman J."/>
            <person name="Sucgang R."/>
            <person name="Worley K."/>
            <person name="Schaap P."/>
        </authorList>
    </citation>
    <scope>NUCLEOTIDE SEQUENCE</scope>
    <source>
        <strain evidence="7">QSvi11</strain>
    </source>
</reference>
<dbReference type="GO" id="GO:0005739">
    <property type="term" value="C:mitochondrion"/>
    <property type="evidence" value="ECO:0007669"/>
    <property type="project" value="TreeGrafter"/>
</dbReference>
<proteinExistence type="inferred from homology"/>
<keyword evidence="8" id="KW-1185">Reference proteome</keyword>
<comment type="caution">
    <text evidence="7">The sequence shown here is derived from an EMBL/GenBank/DDBJ whole genome shotgun (WGS) entry which is preliminary data.</text>
</comment>
<sequence>MSRYWRGYLHLLDKYPLTTKSLSTGVLMGTGDILAQRIDFHFKQQSLNKDNNNTNDDNRFKIDYQRVLTMTSVGVLFSGPVLHYWYTSLDKIVVGSGKTVYIKKMLLDQGVFAPIVISCFMGIMNTIHGKSLADTEQKIKNDLFYAMKANWMLWPAAQLINFSLVPPNLRVLYTSVVSIFWNIFLSHLGHKE</sequence>
<feature type="transmembrane region" description="Helical" evidence="6">
    <location>
        <begin position="67"/>
        <end position="86"/>
    </location>
</feature>
<dbReference type="InterPro" id="IPR007248">
    <property type="entry name" value="Mpv17_PMP22"/>
</dbReference>
<dbReference type="Proteomes" id="UP000695562">
    <property type="component" value="Unassembled WGS sequence"/>
</dbReference>
<feature type="transmembrane region" description="Helical" evidence="6">
    <location>
        <begin position="106"/>
        <end position="124"/>
    </location>
</feature>
<dbReference type="AlphaFoldDB" id="A0A8J4UQV3"/>
<dbReference type="Pfam" id="PF04117">
    <property type="entry name" value="Mpv17_PMP22"/>
    <property type="match status" value="1"/>
</dbReference>
<evidence type="ECO:0000256" key="3">
    <source>
        <dbReference type="ARBA" id="ARBA00022692"/>
    </source>
</evidence>
<organism evidence="7 8">
    <name type="scientific">Polysphondylium violaceum</name>
    <dbReference type="NCBI Taxonomy" id="133409"/>
    <lineage>
        <taxon>Eukaryota</taxon>
        <taxon>Amoebozoa</taxon>
        <taxon>Evosea</taxon>
        <taxon>Eumycetozoa</taxon>
        <taxon>Dictyostelia</taxon>
        <taxon>Dictyosteliales</taxon>
        <taxon>Dictyosteliaceae</taxon>
        <taxon>Polysphondylium</taxon>
    </lineage>
</organism>
<evidence type="ECO:0000256" key="5">
    <source>
        <dbReference type="ARBA" id="ARBA00023136"/>
    </source>
</evidence>
<dbReference type="GO" id="GO:0016020">
    <property type="term" value="C:membrane"/>
    <property type="evidence" value="ECO:0007669"/>
    <property type="project" value="UniProtKB-SubCell"/>
</dbReference>
<dbReference type="PANTHER" id="PTHR11266">
    <property type="entry name" value="PEROXISOMAL MEMBRANE PROTEIN 2, PXMP2 MPV17"/>
    <property type="match status" value="1"/>
</dbReference>
<comment type="subcellular location">
    <subcellularLocation>
        <location evidence="1">Membrane</location>
        <topology evidence="1">Multi-pass membrane protein</topology>
    </subcellularLocation>
</comment>